<evidence type="ECO:0000313" key="1">
    <source>
        <dbReference type="EMBL" id="SOZ73627.1"/>
    </source>
</evidence>
<reference evidence="1 2" key="1">
    <citation type="submission" date="2018-01" db="EMBL/GenBank/DDBJ databases">
        <authorList>
            <person name="Clerissi C."/>
        </authorList>
    </citation>
    <scope>NUCLEOTIDE SEQUENCE [LARGE SCALE GENOMIC DNA]</scope>
    <source>
        <strain evidence="1">Cupriavidus taiwanensis STM 8556</strain>
    </source>
</reference>
<accession>A0A976B3H5</accession>
<evidence type="ECO:0000313" key="2">
    <source>
        <dbReference type="Proteomes" id="UP000256952"/>
    </source>
</evidence>
<gene>
    <name evidence="1" type="ORF">CBM2613_B60004</name>
</gene>
<dbReference type="AlphaFoldDB" id="A0A976B3H5"/>
<name>A0A976B3H5_9BURK</name>
<sequence length="120" mass="12958">MPPDTPRPPDDALVPRGPGICGHSPAGPARRFFAMVALRARRGLAASPRAGSTIDGKDLLPRLNRGNYQYILGPGLPGVPEMTQRGKDIAERIWKPAAAGFRSRCSRFPVTESACRPTLR</sequence>
<dbReference type="EMBL" id="OFTH01000048">
    <property type="protein sequence ID" value="SOZ73627.1"/>
    <property type="molecule type" value="Genomic_DNA"/>
</dbReference>
<comment type="caution">
    <text evidence="1">The sequence shown here is derived from an EMBL/GenBank/DDBJ whole genome shotgun (WGS) entry which is preliminary data.</text>
</comment>
<proteinExistence type="predicted"/>
<protein>
    <submittedName>
        <fullName evidence="1">Uncharacterized protein</fullName>
    </submittedName>
</protein>
<dbReference type="Proteomes" id="UP000256952">
    <property type="component" value="Chromosome CBM2613_b"/>
</dbReference>
<organism evidence="1 2">
    <name type="scientific">Cupriavidus taiwanensis</name>
    <dbReference type="NCBI Taxonomy" id="164546"/>
    <lineage>
        <taxon>Bacteria</taxon>
        <taxon>Pseudomonadati</taxon>
        <taxon>Pseudomonadota</taxon>
        <taxon>Betaproteobacteria</taxon>
        <taxon>Burkholderiales</taxon>
        <taxon>Burkholderiaceae</taxon>
        <taxon>Cupriavidus</taxon>
    </lineage>
</organism>